<evidence type="ECO:0000313" key="3">
    <source>
        <dbReference type="Proteomes" id="UP000002173"/>
    </source>
</evidence>
<dbReference type="KEGG" id="bbo:BBOV_III011980"/>
<reference evidence="2 3" key="1">
    <citation type="journal article" date="2007" name="PLoS Pathog.">
        <title>Genome sequence of Babesia bovis and comparative analysis of apicomplexan hemoprotozoa.</title>
        <authorList>
            <person name="Brayton K.A."/>
            <person name="Lau A.O.T."/>
            <person name="Herndon D.R."/>
            <person name="Hannick L."/>
            <person name="Kappmeyer L.S."/>
            <person name="Berens S.J."/>
            <person name="Bidwell S.L."/>
            <person name="Brown W.C."/>
            <person name="Crabtree J."/>
            <person name="Fadrosh D."/>
            <person name="Feldblum T."/>
            <person name="Forberger H.A."/>
            <person name="Haas B.J."/>
            <person name="Howell J.M."/>
            <person name="Khouri H."/>
            <person name="Koo H."/>
            <person name="Mann D.J."/>
            <person name="Norimine J."/>
            <person name="Paulsen I.T."/>
            <person name="Radune D."/>
            <person name="Ren Q."/>
            <person name="Smith R.K. Jr."/>
            <person name="Suarez C.E."/>
            <person name="White O."/>
            <person name="Wortman J.R."/>
            <person name="Knowles D.P. Jr."/>
            <person name="McElwain T.F."/>
            <person name="Nene V.M."/>
        </authorList>
    </citation>
    <scope>NUCLEOTIDE SEQUENCE [LARGE SCALE GENOMIC DNA]</scope>
    <source>
        <strain evidence="2">T2Bo</strain>
    </source>
</reference>
<feature type="transmembrane region" description="Helical" evidence="1">
    <location>
        <begin position="222"/>
        <end position="240"/>
    </location>
</feature>
<keyword evidence="1" id="KW-0812">Transmembrane</keyword>
<protein>
    <submittedName>
        <fullName evidence="2">Membrane protein, putative</fullName>
    </submittedName>
</protein>
<dbReference type="InParanoid" id="A7AQB6"/>
<dbReference type="EMBL" id="AAXT01000001">
    <property type="protein sequence ID" value="EDO08750.1"/>
    <property type="molecule type" value="Genomic_DNA"/>
</dbReference>
<dbReference type="Proteomes" id="UP000002173">
    <property type="component" value="Unassembled WGS sequence"/>
</dbReference>
<dbReference type="VEuPathDB" id="PiroplasmaDB:BBOV_III011980"/>
<proteinExistence type="predicted"/>
<reference evidence="3" key="3">
    <citation type="journal article" date="2021" name="Int. J. Parasitol.">
        <title>Comparative analysis of gene expression between Babesia bovis blood stages and kinetes allowed by improved genome annotation.</title>
        <authorList>
            <person name="Ueti M.W."/>
            <person name="Johnson W.C."/>
            <person name="Kappmeyer L.S."/>
            <person name="Herndon D.R."/>
            <person name="Mousel M.R."/>
            <person name="Reif K.E."/>
            <person name="Taus N.S."/>
            <person name="Ifeonu O.O."/>
            <person name="Silva J.C."/>
            <person name="Suarez C.E."/>
            <person name="Brayton K.A."/>
        </authorList>
    </citation>
    <scope>NUCLEOTIDE SEQUENCE [LARGE SCALE GENOMIC DNA]</scope>
</reference>
<feature type="transmembrane region" description="Helical" evidence="1">
    <location>
        <begin position="39"/>
        <end position="58"/>
    </location>
</feature>
<feature type="transmembrane region" description="Helical" evidence="1">
    <location>
        <begin position="252"/>
        <end position="272"/>
    </location>
</feature>
<comment type="caution">
    <text evidence="2">The sequence shown here is derived from an EMBL/GenBank/DDBJ whole genome shotgun (WGS) entry which is preliminary data.</text>
</comment>
<evidence type="ECO:0000256" key="1">
    <source>
        <dbReference type="SAM" id="Phobius"/>
    </source>
</evidence>
<feature type="transmembrane region" description="Helical" evidence="1">
    <location>
        <begin position="109"/>
        <end position="135"/>
    </location>
</feature>
<dbReference type="AlphaFoldDB" id="A7AQB6"/>
<keyword evidence="3" id="KW-1185">Reference proteome</keyword>
<feature type="transmembrane region" description="Helical" evidence="1">
    <location>
        <begin position="318"/>
        <end position="343"/>
    </location>
</feature>
<feature type="transmembrane region" description="Helical" evidence="1">
    <location>
        <begin position="70"/>
        <end position="89"/>
    </location>
</feature>
<gene>
    <name evidence="2" type="ORF">BBOV_III011980</name>
</gene>
<keyword evidence="1" id="KW-1133">Transmembrane helix</keyword>
<feature type="transmembrane region" description="Helical" evidence="1">
    <location>
        <begin position="284"/>
        <end position="306"/>
    </location>
</feature>
<evidence type="ECO:0000313" key="2">
    <source>
        <dbReference type="EMBL" id="EDO08750.1"/>
    </source>
</evidence>
<keyword evidence="1" id="KW-0472">Membrane</keyword>
<dbReference type="GeneID" id="5480578"/>
<reference evidence="3" key="2">
    <citation type="journal article" date="2020" name="Data Brief">
        <title>Transcriptome dataset of Babesia bovis life stages within vertebrate and invertebrate hosts.</title>
        <authorList>
            <person name="Ueti M.W."/>
            <person name="Johnson W.C."/>
            <person name="Kappmeyer L.S."/>
            <person name="Herndon D.R."/>
            <person name="Mousel M.R."/>
            <person name="Reif K.E."/>
            <person name="Taus N.S."/>
            <person name="Ifeonu O.O."/>
            <person name="Silva J.C."/>
            <person name="Suarez C.E."/>
            <person name="Brayton K.A."/>
        </authorList>
    </citation>
    <scope>NUCLEOTIDE SEQUENCE [LARGE SCALE GENOMIC DNA]</scope>
</reference>
<sequence length="367" mass="40912">MMDTSTCTTIVLVLLWLSLWLQALGFLVSLLREYSTSPVLPSTTTLSTVLLGICLWQCKKAGYLVSPMTWYHWVLLVLLVVLQIVAVVLEQRELQEFNLFEFLLGDSLYPIYGITGVLVAILGILGGTLFCGWKCNLFCRPCCKSQYICYGSAIVVVLVVLIVLAMTAALLRYDTRTYGAEGRIDLLIISHLDKTLVPITQCYTMAVIWNTIMKLPYTVPEVVTLLTFAMAVASLVAVMASTKGSNRKQIKAAGYSLLAVHLLALGITWYCLEYKRVFYWPKQYLCFGVLAVVLLITLVAIVVTYSGELDDGHVQYTLIGYSLLLMIPTLWYAYRCGLLTWCLPKKKGLKATDTAENTTPDTDIAEE</sequence>
<dbReference type="RefSeq" id="XP_001612318.1">
    <property type="nucleotide sequence ID" value="XM_001612268.1"/>
</dbReference>
<feature type="transmembrane region" description="Helical" evidence="1">
    <location>
        <begin position="191"/>
        <end position="210"/>
    </location>
</feature>
<name>A7AQB6_BABBO</name>
<organism evidence="2 3">
    <name type="scientific">Babesia bovis</name>
    <dbReference type="NCBI Taxonomy" id="5865"/>
    <lineage>
        <taxon>Eukaryota</taxon>
        <taxon>Sar</taxon>
        <taxon>Alveolata</taxon>
        <taxon>Apicomplexa</taxon>
        <taxon>Aconoidasida</taxon>
        <taxon>Piroplasmida</taxon>
        <taxon>Babesiidae</taxon>
        <taxon>Babesia</taxon>
    </lineage>
</organism>
<feature type="transmembrane region" description="Helical" evidence="1">
    <location>
        <begin position="147"/>
        <end position="171"/>
    </location>
</feature>
<accession>A7AQB6</accession>